<reference evidence="4 5" key="1">
    <citation type="journal article" date="2008" name="Nature">
        <title>The Phaeodactylum genome reveals the evolutionary history of diatom genomes.</title>
        <authorList>
            <person name="Bowler C."/>
            <person name="Allen A.E."/>
            <person name="Badger J.H."/>
            <person name="Grimwood J."/>
            <person name="Jabbari K."/>
            <person name="Kuo A."/>
            <person name="Maheswari U."/>
            <person name="Martens C."/>
            <person name="Maumus F."/>
            <person name="Otillar R.P."/>
            <person name="Rayko E."/>
            <person name="Salamov A."/>
            <person name="Vandepoele K."/>
            <person name="Beszteri B."/>
            <person name="Gruber A."/>
            <person name="Heijde M."/>
            <person name="Katinka M."/>
            <person name="Mock T."/>
            <person name="Valentin K."/>
            <person name="Verret F."/>
            <person name="Berges J.A."/>
            <person name="Brownlee C."/>
            <person name="Cadoret J.P."/>
            <person name="Chiovitti A."/>
            <person name="Choi C.J."/>
            <person name="Coesel S."/>
            <person name="De Martino A."/>
            <person name="Detter J.C."/>
            <person name="Durkin C."/>
            <person name="Falciatore A."/>
            <person name="Fournet J."/>
            <person name="Haruta M."/>
            <person name="Huysman M.J."/>
            <person name="Jenkins B.D."/>
            <person name="Jiroutova K."/>
            <person name="Jorgensen R.E."/>
            <person name="Joubert Y."/>
            <person name="Kaplan A."/>
            <person name="Kroger N."/>
            <person name="Kroth P.G."/>
            <person name="La Roche J."/>
            <person name="Lindquist E."/>
            <person name="Lommer M."/>
            <person name="Martin-Jezequel V."/>
            <person name="Lopez P.J."/>
            <person name="Lucas S."/>
            <person name="Mangogna M."/>
            <person name="McGinnis K."/>
            <person name="Medlin L.K."/>
            <person name="Montsant A."/>
            <person name="Oudot-Le Secq M.P."/>
            <person name="Napoli C."/>
            <person name="Obornik M."/>
            <person name="Parker M.S."/>
            <person name="Petit J.L."/>
            <person name="Porcel B.M."/>
            <person name="Poulsen N."/>
            <person name="Robison M."/>
            <person name="Rychlewski L."/>
            <person name="Rynearson T.A."/>
            <person name="Schmutz J."/>
            <person name="Shapiro H."/>
            <person name="Siaut M."/>
            <person name="Stanley M."/>
            <person name="Sussman M.R."/>
            <person name="Taylor A.R."/>
            <person name="Vardi A."/>
            <person name="von Dassow P."/>
            <person name="Vyverman W."/>
            <person name="Willis A."/>
            <person name="Wyrwicz L.S."/>
            <person name="Rokhsar D.S."/>
            <person name="Weissenbach J."/>
            <person name="Armbrust E.V."/>
            <person name="Green B.R."/>
            <person name="Van de Peer Y."/>
            <person name="Grigoriev I.V."/>
        </authorList>
    </citation>
    <scope>NUCLEOTIDE SEQUENCE [LARGE SCALE GENOMIC DNA]</scope>
    <source>
        <strain evidence="4 5">CCAP 1055/1</strain>
    </source>
</reference>
<accession>B7GAI6</accession>
<keyword evidence="5" id="KW-1185">Reference proteome</keyword>
<evidence type="ECO:0000259" key="3">
    <source>
        <dbReference type="PROSITE" id="PS50011"/>
    </source>
</evidence>
<dbReference type="PROSITE" id="PS50011">
    <property type="entry name" value="PROTEIN_KINASE_DOM"/>
    <property type="match status" value="1"/>
</dbReference>
<dbReference type="CDD" id="cd14008">
    <property type="entry name" value="STKc_LKB1_CaMKK"/>
    <property type="match status" value="1"/>
</dbReference>
<evidence type="ECO:0000256" key="1">
    <source>
        <dbReference type="ARBA" id="ARBA00022741"/>
    </source>
</evidence>
<dbReference type="InterPro" id="IPR011009">
    <property type="entry name" value="Kinase-like_dom_sf"/>
</dbReference>
<dbReference type="InParanoid" id="B7GAI6"/>
<dbReference type="GO" id="GO:0004674">
    <property type="term" value="F:protein serine/threonine kinase activity"/>
    <property type="evidence" value="ECO:0007669"/>
    <property type="project" value="TreeGrafter"/>
</dbReference>
<dbReference type="GO" id="GO:0005737">
    <property type="term" value="C:cytoplasm"/>
    <property type="evidence" value="ECO:0007669"/>
    <property type="project" value="TreeGrafter"/>
</dbReference>
<dbReference type="Proteomes" id="UP000000759">
    <property type="component" value="Chromosome 22"/>
</dbReference>
<sequence>MERDKETHKVEIKTALQQVEREIALMKKLSHPNLVTFYEAIDSPDSDLLYMVIEYMPLGEILTYQNDGTFRLVDGHFDEFHASLYFVDILHGLAYLHQHHIIHRDLKPENVLLDAQGIAKLSDFGVSHIDTDSALNMKRMSNDGLLTKTEGTWAFWSPEMCEGGHFSGYAADIWAAGVCLYIFVTGKLPFFSNVPLDLFDMI</sequence>
<dbReference type="EMBL" id="CM000624">
    <property type="protein sequence ID" value="EEC44381.1"/>
    <property type="molecule type" value="Genomic_DNA"/>
</dbReference>
<gene>
    <name evidence="4" type="ORF">PHATRDRAFT_15929</name>
</gene>
<name>B7GAI6_PHATC</name>
<evidence type="ECO:0000256" key="2">
    <source>
        <dbReference type="ARBA" id="ARBA00022840"/>
    </source>
</evidence>
<dbReference type="SMART" id="SM00220">
    <property type="entry name" value="S_TKc"/>
    <property type="match status" value="1"/>
</dbReference>
<dbReference type="PROSITE" id="PS00108">
    <property type="entry name" value="PROTEIN_KINASE_ST"/>
    <property type="match status" value="1"/>
</dbReference>
<dbReference type="STRING" id="556484.B7GAI6"/>
<organism evidence="4 5">
    <name type="scientific">Phaeodactylum tricornutum (strain CCAP 1055/1)</name>
    <dbReference type="NCBI Taxonomy" id="556484"/>
    <lineage>
        <taxon>Eukaryota</taxon>
        <taxon>Sar</taxon>
        <taxon>Stramenopiles</taxon>
        <taxon>Ochrophyta</taxon>
        <taxon>Bacillariophyta</taxon>
        <taxon>Bacillariophyceae</taxon>
        <taxon>Bacillariophycidae</taxon>
        <taxon>Naviculales</taxon>
        <taxon>Phaeodactylaceae</taxon>
        <taxon>Phaeodactylum</taxon>
    </lineage>
</organism>
<dbReference type="Pfam" id="PF00069">
    <property type="entry name" value="Pkinase"/>
    <property type="match status" value="1"/>
</dbReference>
<dbReference type="eggNOG" id="KOG0585">
    <property type="taxonomic scope" value="Eukaryota"/>
</dbReference>
<dbReference type="PaxDb" id="2850-Phatr15929"/>
<dbReference type="PANTHER" id="PTHR24346">
    <property type="entry name" value="MAP/MICROTUBULE AFFINITY-REGULATING KINASE"/>
    <property type="match status" value="1"/>
</dbReference>
<dbReference type="AlphaFoldDB" id="B7GAI6"/>
<dbReference type="OrthoDB" id="68483at2759"/>
<feature type="non-terminal residue" evidence="4">
    <location>
        <position position="202"/>
    </location>
</feature>
<dbReference type="GO" id="GO:0005524">
    <property type="term" value="F:ATP binding"/>
    <property type="evidence" value="ECO:0007669"/>
    <property type="project" value="UniProtKB-KW"/>
</dbReference>
<reference evidence="5" key="2">
    <citation type="submission" date="2008-08" db="EMBL/GenBank/DDBJ databases">
        <authorList>
            <consortium name="Diatom Consortium"/>
            <person name="Grigoriev I."/>
            <person name="Grimwood J."/>
            <person name="Kuo A."/>
            <person name="Otillar R.P."/>
            <person name="Salamov A."/>
            <person name="Detter J.C."/>
            <person name="Lindquist E."/>
            <person name="Shapiro H."/>
            <person name="Lucas S."/>
            <person name="Glavina del Rio T."/>
            <person name="Pitluck S."/>
            <person name="Rokhsar D."/>
            <person name="Bowler C."/>
        </authorList>
    </citation>
    <scope>GENOME REANNOTATION</scope>
    <source>
        <strain evidence="5">CCAP 1055/1</strain>
    </source>
</reference>
<dbReference type="Gene3D" id="1.10.510.10">
    <property type="entry name" value="Transferase(Phosphotransferase) domain 1"/>
    <property type="match status" value="1"/>
</dbReference>
<protein>
    <recommendedName>
        <fullName evidence="3">Protein kinase domain-containing protein</fullName>
    </recommendedName>
</protein>
<dbReference type="SUPFAM" id="SSF56112">
    <property type="entry name" value="Protein kinase-like (PK-like)"/>
    <property type="match status" value="1"/>
</dbReference>
<dbReference type="GeneID" id="7195908"/>
<proteinExistence type="predicted"/>
<evidence type="ECO:0000313" key="4">
    <source>
        <dbReference type="EMBL" id="EEC44381.1"/>
    </source>
</evidence>
<dbReference type="InterPro" id="IPR008271">
    <property type="entry name" value="Ser/Thr_kinase_AS"/>
</dbReference>
<dbReference type="KEGG" id="pti:PHATRDRAFT_15929"/>
<keyword evidence="1" id="KW-0547">Nucleotide-binding</keyword>
<dbReference type="RefSeq" id="XP_002184203.1">
    <property type="nucleotide sequence ID" value="XM_002184167.1"/>
</dbReference>
<feature type="domain" description="Protein kinase" evidence="3">
    <location>
        <begin position="1"/>
        <end position="202"/>
    </location>
</feature>
<dbReference type="GO" id="GO:0035556">
    <property type="term" value="P:intracellular signal transduction"/>
    <property type="evidence" value="ECO:0007669"/>
    <property type="project" value="TreeGrafter"/>
</dbReference>
<keyword evidence="2" id="KW-0067">ATP-binding</keyword>
<evidence type="ECO:0000313" key="5">
    <source>
        <dbReference type="Proteomes" id="UP000000759"/>
    </source>
</evidence>
<dbReference type="InterPro" id="IPR000719">
    <property type="entry name" value="Prot_kinase_dom"/>
</dbReference>
<dbReference type="PANTHER" id="PTHR24346:SF77">
    <property type="entry name" value="SERINE THREONINE PROTEIN KINASE"/>
    <property type="match status" value="1"/>
</dbReference>